<protein>
    <recommendedName>
        <fullName evidence="1">Integrase catalytic domain-containing protein</fullName>
    </recommendedName>
</protein>
<organism evidence="2 3">
    <name type="scientific">Candidatus Roizmanbacteria bacterium CG_4_10_14_3_um_filter_33_21</name>
    <dbReference type="NCBI Taxonomy" id="1974830"/>
    <lineage>
        <taxon>Bacteria</taxon>
        <taxon>Candidatus Roizmaniibacteriota</taxon>
    </lineage>
</organism>
<feature type="domain" description="Integrase catalytic" evidence="1">
    <location>
        <begin position="92"/>
        <end position="253"/>
    </location>
</feature>
<dbReference type="GO" id="GO:0015074">
    <property type="term" value="P:DNA integration"/>
    <property type="evidence" value="ECO:0007669"/>
    <property type="project" value="InterPro"/>
</dbReference>
<sequence>MNINHKNIYHTSIKDVKDLAVKEDIEKAFELHPAYGHRRLALELKMNHKKILRIMHKFSITPPRLWYTKRYTTESDPAYLASYANLLKTMDLSTLRMGDVWSTDLTYIKFQGKFIYLSIIQDIVGKEVVGFNLSFQHNAELVLKTIKEAALKTGGFPHIFHCDRGRENLSELCLTYLEENNAQVSVSDPGSPWQNGWSESFFSRFKQESGNLNRFSTLGELIEYIYGYLKYYNTLRIHTKLKMSPYAFRLQVIESGLEKRGT</sequence>
<dbReference type="InterPro" id="IPR036397">
    <property type="entry name" value="RNaseH_sf"/>
</dbReference>
<dbReference type="Proteomes" id="UP000229708">
    <property type="component" value="Unassembled WGS sequence"/>
</dbReference>
<dbReference type="Pfam" id="PF13333">
    <property type="entry name" value="rve_2"/>
    <property type="match status" value="1"/>
</dbReference>
<name>A0A2M7M168_9BACT</name>
<evidence type="ECO:0000313" key="3">
    <source>
        <dbReference type="Proteomes" id="UP000229708"/>
    </source>
</evidence>
<evidence type="ECO:0000259" key="1">
    <source>
        <dbReference type="PROSITE" id="PS50994"/>
    </source>
</evidence>
<dbReference type="GO" id="GO:0003676">
    <property type="term" value="F:nucleic acid binding"/>
    <property type="evidence" value="ECO:0007669"/>
    <property type="project" value="InterPro"/>
</dbReference>
<dbReference type="InterPro" id="IPR001584">
    <property type="entry name" value="Integrase_cat-core"/>
</dbReference>
<dbReference type="Gene3D" id="3.30.420.10">
    <property type="entry name" value="Ribonuclease H-like superfamily/Ribonuclease H"/>
    <property type="match status" value="1"/>
</dbReference>
<comment type="caution">
    <text evidence="2">The sequence shown here is derived from an EMBL/GenBank/DDBJ whole genome shotgun (WGS) entry which is preliminary data.</text>
</comment>
<dbReference type="NCBIfam" id="NF033516">
    <property type="entry name" value="transpos_IS3"/>
    <property type="match status" value="1"/>
</dbReference>
<dbReference type="EMBL" id="PFJI01000012">
    <property type="protein sequence ID" value="PIX74536.1"/>
    <property type="molecule type" value="Genomic_DNA"/>
</dbReference>
<dbReference type="Pfam" id="PF00665">
    <property type="entry name" value="rve"/>
    <property type="match status" value="1"/>
</dbReference>
<dbReference type="PROSITE" id="PS50994">
    <property type="entry name" value="INTEGRASE"/>
    <property type="match status" value="1"/>
</dbReference>
<dbReference type="InterPro" id="IPR048020">
    <property type="entry name" value="Transpos_IS3"/>
</dbReference>
<evidence type="ECO:0000313" key="2">
    <source>
        <dbReference type="EMBL" id="PIX74536.1"/>
    </source>
</evidence>
<accession>A0A2M7M168</accession>
<proteinExistence type="predicted"/>
<reference evidence="3" key="1">
    <citation type="submission" date="2017-09" db="EMBL/GenBank/DDBJ databases">
        <title>Depth-based differentiation of microbial function through sediment-hosted aquifers and enrichment of novel symbionts in the deep terrestrial subsurface.</title>
        <authorList>
            <person name="Probst A.J."/>
            <person name="Ladd B."/>
            <person name="Jarett J.K."/>
            <person name="Geller-Mcgrath D.E."/>
            <person name="Sieber C.M.K."/>
            <person name="Emerson J.B."/>
            <person name="Anantharaman K."/>
            <person name="Thomas B.C."/>
            <person name="Malmstrom R."/>
            <person name="Stieglmeier M."/>
            <person name="Klingl A."/>
            <person name="Woyke T."/>
            <person name="Ryan C.M."/>
            <person name="Banfield J.F."/>
        </authorList>
    </citation>
    <scope>NUCLEOTIDE SEQUENCE [LARGE SCALE GENOMIC DNA]</scope>
</reference>
<dbReference type="PANTHER" id="PTHR46889">
    <property type="entry name" value="TRANSPOSASE INSF FOR INSERTION SEQUENCE IS3B-RELATED"/>
    <property type="match status" value="1"/>
</dbReference>
<gene>
    <name evidence="2" type="ORF">COZ39_00270</name>
</gene>
<dbReference type="InterPro" id="IPR012337">
    <property type="entry name" value="RNaseH-like_sf"/>
</dbReference>
<dbReference type="InterPro" id="IPR050900">
    <property type="entry name" value="Transposase_IS3/IS150/IS904"/>
</dbReference>
<dbReference type="SUPFAM" id="SSF53098">
    <property type="entry name" value="Ribonuclease H-like"/>
    <property type="match status" value="1"/>
</dbReference>
<dbReference type="AlphaFoldDB" id="A0A2M7M168"/>
<dbReference type="PANTHER" id="PTHR46889:SF5">
    <property type="entry name" value="INTEGRASE PROTEIN"/>
    <property type="match status" value="1"/>
</dbReference>